<name>A0ABD5XKQ4_9EURY</name>
<feature type="transmembrane region" description="Helical" evidence="1">
    <location>
        <begin position="40"/>
        <end position="64"/>
    </location>
</feature>
<evidence type="ECO:0000256" key="1">
    <source>
        <dbReference type="SAM" id="Phobius"/>
    </source>
</evidence>
<proteinExistence type="predicted"/>
<organism evidence="2 3">
    <name type="scientific">Halobaculum litoreum</name>
    <dbReference type="NCBI Taxonomy" id="3031998"/>
    <lineage>
        <taxon>Archaea</taxon>
        <taxon>Methanobacteriati</taxon>
        <taxon>Methanobacteriota</taxon>
        <taxon>Stenosarchaea group</taxon>
        <taxon>Halobacteria</taxon>
        <taxon>Halobacteriales</taxon>
        <taxon>Haloferacaceae</taxon>
        <taxon>Halobaculum</taxon>
    </lineage>
</organism>
<gene>
    <name evidence="2" type="ORF">ACFQRB_02770</name>
</gene>
<keyword evidence="1" id="KW-0812">Transmembrane</keyword>
<keyword evidence="3" id="KW-1185">Reference proteome</keyword>
<protein>
    <submittedName>
        <fullName evidence="2">Uncharacterized protein</fullName>
    </submittedName>
</protein>
<evidence type="ECO:0000313" key="2">
    <source>
        <dbReference type="EMBL" id="MFC7135798.1"/>
    </source>
</evidence>
<keyword evidence="1" id="KW-1133">Transmembrane helix</keyword>
<feature type="transmembrane region" description="Helical" evidence="1">
    <location>
        <begin position="6"/>
        <end position="28"/>
    </location>
</feature>
<feature type="transmembrane region" description="Helical" evidence="1">
    <location>
        <begin position="70"/>
        <end position="92"/>
    </location>
</feature>
<accession>A0ABD5XKQ4</accession>
<dbReference type="EMBL" id="JBHSZG010000001">
    <property type="protein sequence ID" value="MFC7135798.1"/>
    <property type="molecule type" value="Genomic_DNA"/>
</dbReference>
<sequence>MAVGTLTLSGWGVGLLLATVVVAAAWVAGVRPSIRAGAAFLVVAAGVHLVATPGLSSAGLGAWATVAGRVLAVAVATALCLTPFGGAALGWLRERARTLLRVPPAE</sequence>
<dbReference type="AlphaFoldDB" id="A0ABD5XKQ4"/>
<comment type="caution">
    <text evidence="2">The sequence shown here is derived from an EMBL/GenBank/DDBJ whole genome shotgun (WGS) entry which is preliminary data.</text>
</comment>
<keyword evidence="1" id="KW-0472">Membrane</keyword>
<evidence type="ECO:0000313" key="3">
    <source>
        <dbReference type="Proteomes" id="UP001596368"/>
    </source>
</evidence>
<dbReference type="Proteomes" id="UP001596368">
    <property type="component" value="Unassembled WGS sequence"/>
</dbReference>
<reference evidence="2 3" key="1">
    <citation type="journal article" date="2019" name="Int. J. Syst. Evol. Microbiol.">
        <title>The Global Catalogue of Microorganisms (GCM) 10K type strain sequencing project: providing services to taxonomists for standard genome sequencing and annotation.</title>
        <authorList>
            <consortium name="The Broad Institute Genomics Platform"/>
            <consortium name="The Broad Institute Genome Sequencing Center for Infectious Disease"/>
            <person name="Wu L."/>
            <person name="Ma J."/>
        </authorList>
    </citation>
    <scope>NUCLEOTIDE SEQUENCE [LARGE SCALE GENOMIC DNA]</scope>
    <source>
        <strain evidence="2 3">DT92</strain>
    </source>
</reference>